<evidence type="ECO:0000313" key="1">
    <source>
        <dbReference type="EMBL" id="URN94570.1"/>
    </source>
</evidence>
<accession>A0A9J6ZEI6</accession>
<name>A0A9J6ZEI6_9BACL</name>
<organism evidence="1 2">
    <name type="scientific">Candidatus Pristimantibacillus lignocellulolyticus</name>
    <dbReference type="NCBI Taxonomy" id="2994561"/>
    <lineage>
        <taxon>Bacteria</taxon>
        <taxon>Bacillati</taxon>
        <taxon>Bacillota</taxon>
        <taxon>Bacilli</taxon>
        <taxon>Bacillales</taxon>
        <taxon>Paenibacillaceae</taxon>
        <taxon>Candidatus Pristimantibacillus</taxon>
    </lineage>
</organism>
<reference evidence="1" key="1">
    <citation type="submission" date="2022-05" db="EMBL/GenBank/DDBJ databases">
        <title>Novel bacterial taxa in a minimal lignocellulolytic consortium and its capacity to transform plastics disclosed by genome-resolved metagenomics.</title>
        <authorList>
            <person name="Rodriguez C.A.D."/>
            <person name="Diaz-Garcia L."/>
            <person name="Herrera K."/>
            <person name="Tarazona N.A."/>
            <person name="Sproer C."/>
            <person name="Overmann J."/>
            <person name="Jimenez D.J."/>
        </authorList>
    </citation>
    <scope>NUCLEOTIDE SEQUENCE</scope>
    <source>
        <strain evidence="1">MAG5</strain>
    </source>
</reference>
<dbReference type="KEGG" id="plig:NAG76_22600"/>
<protein>
    <submittedName>
        <fullName evidence="1">Uncharacterized protein</fullName>
    </submittedName>
</protein>
<proteinExistence type="predicted"/>
<dbReference type="AlphaFoldDB" id="A0A9J6ZEI6"/>
<dbReference type="Proteomes" id="UP001056756">
    <property type="component" value="Chromosome"/>
</dbReference>
<dbReference type="EMBL" id="CP097899">
    <property type="protein sequence ID" value="URN94570.1"/>
    <property type="molecule type" value="Genomic_DNA"/>
</dbReference>
<gene>
    <name evidence="1" type="ORF">NAG76_22600</name>
</gene>
<evidence type="ECO:0000313" key="2">
    <source>
        <dbReference type="Proteomes" id="UP001056756"/>
    </source>
</evidence>
<sequence length="75" mass="8431">MNLYEVYNGFNGDGPVFVTVVALNEEQARSLASKAFKEDAHSPFGTTMYEERYWTNLEVELLASCNEPYVSGVKC</sequence>